<proteinExistence type="predicted"/>
<sequence length="192" mass="21466">METGMVEVPKVWRFFRAGGFDQVKIETASDLLELKQLNQKLWVALSCPVKGLQFDERTLSLIDTDQDGHVRVPELLAAIDWAADRLIDPEILACPQEGLRLSHLREDEKGCALAEQARQLLADLGKTEFDALTVTDVEQAQTRFMARLRTAWEDACPASLPLGEKTPDGYLILKKVADKLDDLFLALPYSGL</sequence>
<dbReference type="EMBL" id="AUZX01000148">
    <property type="protein sequence ID" value="EQD81091.1"/>
    <property type="molecule type" value="Genomic_DNA"/>
</dbReference>
<protein>
    <recommendedName>
        <fullName evidence="2">EF-hand domain-containing protein</fullName>
    </recommendedName>
</protein>
<dbReference type="AlphaFoldDB" id="T1C6Q8"/>
<comment type="caution">
    <text evidence="1">The sequence shown here is derived from an EMBL/GenBank/DDBJ whole genome shotgun (WGS) entry which is preliminary data.</text>
</comment>
<organism evidence="1">
    <name type="scientific">mine drainage metagenome</name>
    <dbReference type="NCBI Taxonomy" id="410659"/>
    <lineage>
        <taxon>unclassified sequences</taxon>
        <taxon>metagenomes</taxon>
        <taxon>ecological metagenomes</taxon>
    </lineage>
</organism>
<accession>T1C6Q8</accession>
<gene>
    <name evidence="1" type="ORF">B1A_00192</name>
</gene>
<reference evidence="1" key="1">
    <citation type="submission" date="2013-08" db="EMBL/GenBank/DDBJ databases">
        <authorList>
            <person name="Mendez C."/>
            <person name="Richter M."/>
            <person name="Ferrer M."/>
            <person name="Sanchez J."/>
        </authorList>
    </citation>
    <scope>NUCLEOTIDE SEQUENCE</scope>
</reference>
<evidence type="ECO:0008006" key="2">
    <source>
        <dbReference type="Google" id="ProtNLM"/>
    </source>
</evidence>
<reference evidence="1" key="2">
    <citation type="journal article" date="2014" name="ISME J.">
        <title>Microbial stratification in low pH oxic and suboxic macroscopic growths along an acid mine drainage.</title>
        <authorList>
            <person name="Mendez-Garcia C."/>
            <person name="Mesa V."/>
            <person name="Sprenger R.R."/>
            <person name="Richter M."/>
            <person name="Diez M.S."/>
            <person name="Solano J."/>
            <person name="Bargiela R."/>
            <person name="Golyshina O.V."/>
            <person name="Manteca A."/>
            <person name="Ramos J.L."/>
            <person name="Gallego J.R."/>
            <person name="Llorente I."/>
            <person name="Martins Dos Santos V.A."/>
            <person name="Jensen O.N."/>
            <person name="Pelaez A.I."/>
            <person name="Sanchez J."/>
            <person name="Ferrer M."/>
        </authorList>
    </citation>
    <scope>NUCLEOTIDE SEQUENCE</scope>
</reference>
<evidence type="ECO:0000313" key="1">
    <source>
        <dbReference type="EMBL" id="EQD81091.1"/>
    </source>
</evidence>
<name>T1C6Q8_9ZZZZ</name>